<organism evidence="2 3">
    <name type="scientific">Rhodopseudomonas palustris</name>
    <dbReference type="NCBI Taxonomy" id="1076"/>
    <lineage>
        <taxon>Bacteria</taxon>
        <taxon>Pseudomonadati</taxon>
        <taxon>Pseudomonadota</taxon>
        <taxon>Alphaproteobacteria</taxon>
        <taxon>Hyphomicrobiales</taxon>
        <taxon>Nitrobacteraceae</taxon>
        <taxon>Rhodopseudomonas</taxon>
    </lineage>
</organism>
<dbReference type="OrthoDB" id="9770043at2"/>
<name>A0A418UXS6_RHOPL</name>
<dbReference type="AlphaFoldDB" id="A0A418UXS6"/>
<dbReference type="Pfam" id="PF07995">
    <property type="entry name" value="GSDH"/>
    <property type="match status" value="1"/>
</dbReference>
<dbReference type="EMBL" id="QYYD01000037">
    <property type="protein sequence ID" value="RJF66572.1"/>
    <property type="molecule type" value="Genomic_DNA"/>
</dbReference>
<protein>
    <submittedName>
        <fullName evidence="2">PQQ-dependent sugar dehydrogenase</fullName>
    </submittedName>
</protein>
<dbReference type="Proteomes" id="UP000285523">
    <property type="component" value="Unassembled WGS sequence"/>
</dbReference>
<feature type="domain" description="Glucose/Sorbosone dehydrogenase" evidence="1">
    <location>
        <begin position="51"/>
        <end position="385"/>
    </location>
</feature>
<evidence type="ECO:0000259" key="1">
    <source>
        <dbReference type="Pfam" id="PF07995"/>
    </source>
</evidence>
<dbReference type="SUPFAM" id="SSF50952">
    <property type="entry name" value="Soluble quinoprotein glucose dehydrogenase"/>
    <property type="match status" value="1"/>
</dbReference>
<sequence>MKALLVWVSGSLTAATVIIASFLIATKSSGEPTSFTSSAGSLAVKTFAENLAYPWGLAFLPEGRALVTERPGRMRVVSSQGALSPPISGVPEVWAAGQGGLLDVVTDKDYATNRTIYFCYSERTTDAGRSGGRTAVARAALKEGDAPALEGLKVIFRQDGPLSSGNHYGCRIAQGAGGNLYVTLGEHFSGRDEAQNLGNHLGKIVRIAPDGSVPRDNPFVGRDGARPEIWSWGHRNAQALAFNPVDGKLWEIEHGPRGGDEVNIIGAGKNYGWPVIGYGIDYSGAKIHEATARPGMEQPVKYWVPSIAPSGMAFYTGKLFPKWSGSLFTGALAGKMLVRLTLSGDKVTGEERLLQPLNERIRDVRQGPDGAIWLLTDNAAGRILRVTPASQ</sequence>
<reference evidence="2 3" key="1">
    <citation type="submission" date="2018-09" db="EMBL/GenBank/DDBJ databases">
        <title>Draft genome sequence of Rhodopseudomonas palustris 2.1.18.</title>
        <authorList>
            <person name="Robertson S.L."/>
            <person name="Meyer T.E."/>
            <person name="Kyndt J.A."/>
        </authorList>
    </citation>
    <scope>NUCLEOTIDE SEQUENCE [LARGE SCALE GENOMIC DNA]</scope>
    <source>
        <strain evidence="2 3">2.1.18</strain>
    </source>
</reference>
<dbReference type="RefSeq" id="WP_119859113.1">
    <property type="nucleotide sequence ID" value="NZ_QYYD01000037.1"/>
</dbReference>
<dbReference type="PANTHER" id="PTHR19328:SF75">
    <property type="entry name" value="ALDOSE SUGAR DEHYDROGENASE YLII"/>
    <property type="match status" value="1"/>
</dbReference>
<proteinExistence type="predicted"/>
<dbReference type="InterPro" id="IPR012938">
    <property type="entry name" value="Glc/Sorbosone_DH"/>
</dbReference>
<dbReference type="InterPro" id="IPR011041">
    <property type="entry name" value="Quinoprot_gluc/sorb_DH_b-prop"/>
</dbReference>
<accession>A0A418UXS6</accession>
<gene>
    <name evidence="2" type="ORF">D4Q52_24090</name>
</gene>
<dbReference type="InterPro" id="IPR011042">
    <property type="entry name" value="6-blade_b-propeller_TolB-like"/>
</dbReference>
<evidence type="ECO:0000313" key="2">
    <source>
        <dbReference type="EMBL" id="RJF66572.1"/>
    </source>
</evidence>
<dbReference type="PANTHER" id="PTHR19328">
    <property type="entry name" value="HEDGEHOG-INTERACTING PROTEIN"/>
    <property type="match status" value="1"/>
</dbReference>
<comment type="caution">
    <text evidence="2">The sequence shown here is derived from an EMBL/GenBank/DDBJ whole genome shotgun (WGS) entry which is preliminary data.</text>
</comment>
<evidence type="ECO:0000313" key="3">
    <source>
        <dbReference type="Proteomes" id="UP000285523"/>
    </source>
</evidence>
<dbReference type="Gene3D" id="2.120.10.30">
    <property type="entry name" value="TolB, C-terminal domain"/>
    <property type="match status" value="1"/>
</dbReference>